<protein>
    <submittedName>
        <fullName evidence="1">Uncharacterized protein</fullName>
    </submittedName>
</protein>
<name>A0A7R9ACD6_9CRUS</name>
<proteinExistence type="predicted"/>
<dbReference type="Proteomes" id="UP000677054">
    <property type="component" value="Unassembled WGS sequence"/>
</dbReference>
<dbReference type="EMBL" id="CAJPEV010003655">
    <property type="protein sequence ID" value="CAG0900262.1"/>
    <property type="molecule type" value="Genomic_DNA"/>
</dbReference>
<sequence length="437" mass="49405">MHPCMENCFWERFQSRPGLPCIIPSLLTQEVNLTVLNCHDRKSEKEMVGELLTAIPTEMPTLAENCNCPRRCNMTKYHISGDPTSACSQEIQSFRGAGRAILFFTFPSKLVRLMLEEYQSFPTNTLYQMDDVEGVSAPAFTVCPKPSVKSSLANRKDLGFNMSQSASVSLEEIVWFETLPFRRLQNRSSANGETIIQISDGSGHWTQRTFYGKGLFGPNLQYFKCFTLFLRKYIQTGPGKCAGQSLMFMFTPIKDAPDPQFEVFIHDQREKYTFLDIFRPEKVVLLNNAIANIFIRPEMIQKQSKKENPCSVDEGYSYCRVPHFLEKEKTSLLDLLANIAGIVGICLGVSLMSIYDVIEQISSLIHEKLLRKSNKVPHFLEKEKTSLLDLLANIAGIVGICLGVSLISIYDVIAQISSLIHEKLLRKSNKVIQESNP</sequence>
<reference evidence="1" key="1">
    <citation type="submission" date="2020-11" db="EMBL/GenBank/DDBJ databases">
        <authorList>
            <person name="Tran Van P."/>
        </authorList>
    </citation>
    <scope>NUCLEOTIDE SEQUENCE</scope>
</reference>
<gene>
    <name evidence="1" type="ORF">DSTB1V02_LOCUS11353</name>
</gene>
<evidence type="ECO:0000313" key="1">
    <source>
        <dbReference type="EMBL" id="CAD7251590.1"/>
    </source>
</evidence>
<accession>A0A7R9ACD6</accession>
<dbReference type="EMBL" id="LR903172">
    <property type="protein sequence ID" value="CAD7251590.1"/>
    <property type="molecule type" value="Genomic_DNA"/>
</dbReference>
<dbReference type="AlphaFoldDB" id="A0A7R9ACD6"/>
<dbReference type="Gene3D" id="1.10.287.770">
    <property type="entry name" value="YojJ-like"/>
    <property type="match status" value="2"/>
</dbReference>
<evidence type="ECO:0000313" key="2">
    <source>
        <dbReference type="Proteomes" id="UP000677054"/>
    </source>
</evidence>
<organism evidence="1">
    <name type="scientific">Darwinula stevensoni</name>
    <dbReference type="NCBI Taxonomy" id="69355"/>
    <lineage>
        <taxon>Eukaryota</taxon>
        <taxon>Metazoa</taxon>
        <taxon>Ecdysozoa</taxon>
        <taxon>Arthropoda</taxon>
        <taxon>Crustacea</taxon>
        <taxon>Oligostraca</taxon>
        <taxon>Ostracoda</taxon>
        <taxon>Podocopa</taxon>
        <taxon>Podocopida</taxon>
        <taxon>Darwinulocopina</taxon>
        <taxon>Darwinuloidea</taxon>
        <taxon>Darwinulidae</taxon>
        <taxon>Darwinula</taxon>
    </lineage>
</organism>
<keyword evidence="2" id="KW-1185">Reference proteome</keyword>